<dbReference type="EMBL" id="CP108085">
    <property type="protein sequence ID" value="WUP72671.1"/>
    <property type="molecule type" value="Genomic_DNA"/>
</dbReference>
<gene>
    <name evidence="2" type="ORF">OG913_24990</name>
</gene>
<proteinExistence type="predicted"/>
<keyword evidence="1" id="KW-1133">Transmembrane helix</keyword>
<feature type="transmembrane region" description="Helical" evidence="1">
    <location>
        <begin position="20"/>
        <end position="38"/>
    </location>
</feature>
<feature type="transmembrane region" description="Helical" evidence="1">
    <location>
        <begin position="70"/>
        <end position="91"/>
    </location>
</feature>
<evidence type="ECO:0000256" key="1">
    <source>
        <dbReference type="SAM" id="Phobius"/>
    </source>
</evidence>
<reference evidence="2" key="1">
    <citation type="submission" date="2022-10" db="EMBL/GenBank/DDBJ databases">
        <title>The complete genomes of actinobacterial strains from the NBC collection.</title>
        <authorList>
            <person name="Joergensen T.S."/>
            <person name="Alvarez Arevalo M."/>
            <person name="Sterndorff E.B."/>
            <person name="Faurdal D."/>
            <person name="Vuksanovic O."/>
            <person name="Mourched A.-S."/>
            <person name="Charusanti P."/>
            <person name="Shaw S."/>
            <person name="Blin K."/>
            <person name="Weber T."/>
        </authorList>
    </citation>
    <scope>NUCLEOTIDE SEQUENCE</scope>
    <source>
        <strain evidence="2">NBC_00254</strain>
    </source>
</reference>
<protein>
    <submittedName>
        <fullName evidence="2">Uncharacterized protein</fullName>
    </submittedName>
</protein>
<name>A0ABZ1SIS6_9ACTN</name>
<dbReference type="RefSeq" id="WP_328708542.1">
    <property type="nucleotide sequence ID" value="NZ_CP108085.1"/>
</dbReference>
<keyword evidence="1" id="KW-0472">Membrane</keyword>
<keyword evidence="1" id="KW-0812">Transmembrane</keyword>
<organism evidence="2 3">
    <name type="scientific">Microbispora hainanensis</name>
    <dbReference type="NCBI Taxonomy" id="568844"/>
    <lineage>
        <taxon>Bacteria</taxon>
        <taxon>Bacillati</taxon>
        <taxon>Actinomycetota</taxon>
        <taxon>Actinomycetes</taxon>
        <taxon>Streptosporangiales</taxon>
        <taxon>Streptosporangiaceae</taxon>
        <taxon>Microbispora</taxon>
    </lineage>
</organism>
<evidence type="ECO:0000313" key="3">
    <source>
        <dbReference type="Proteomes" id="UP001432011"/>
    </source>
</evidence>
<dbReference type="Proteomes" id="UP001432011">
    <property type="component" value="Chromosome"/>
</dbReference>
<feature type="transmembrane region" description="Helical" evidence="1">
    <location>
        <begin position="44"/>
        <end position="61"/>
    </location>
</feature>
<sequence length="229" mass="24321">MNAPRPTGPGSVQANATDFLSSVVGLIADAASIVLGLGGGAKEVSWVICCVAFACVVKMLIRAASSKQRLIVTTASILLLGFIIGVSITVINTGLPFIPATWRTSNQAVSPDGIDIDQSRPLLSKGVQKIDGKSKDTTDIIAKNGEIQFGPSTKAVVVDSSFAESDEGCAKEIFRPDASARKLRIGANSIRFCMQTSAENCAFITAYRRNQGIYVNLIVWDTHKCRIDA</sequence>
<keyword evidence="3" id="KW-1185">Reference proteome</keyword>
<accession>A0ABZ1SIS6</accession>
<evidence type="ECO:0000313" key="2">
    <source>
        <dbReference type="EMBL" id="WUP72671.1"/>
    </source>
</evidence>